<protein>
    <submittedName>
        <fullName evidence="1">Uncharacterized protein</fullName>
    </submittedName>
</protein>
<accession>A0ACD3AZR0</accession>
<name>A0ACD3AZR0_9AGAR</name>
<dbReference type="Proteomes" id="UP000308600">
    <property type="component" value="Unassembled WGS sequence"/>
</dbReference>
<dbReference type="EMBL" id="ML208306">
    <property type="protein sequence ID" value="TFK70842.1"/>
    <property type="molecule type" value="Genomic_DNA"/>
</dbReference>
<organism evidence="1 2">
    <name type="scientific">Pluteus cervinus</name>
    <dbReference type="NCBI Taxonomy" id="181527"/>
    <lineage>
        <taxon>Eukaryota</taxon>
        <taxon>Fungi</taxon>
        <taxon>Dikarya</taxon>
        <taxon>Basidiomycota</taxon>
        <taxon>Agaricomycotina</taxon>
        <taxon>Agaricomycetes</taxon>
        <taxon>Agaricomycetidae</taxon>
        <taxon>Agaricales</taxon>
        <taxon>Pluteineae</taxon>
        <taxon>Pluteaceae</taxon>
        <taxon>Pluteus</taxon>
    </lineage>
</organism>
<evidence type="ECO:0000313" key="2">
    <source>
        <dbReference type="Proteomes" id="UP000308600"/>
    </source>
</evidence>
<evidence type="ECO:0000313" key="1">
    <source>
        <dbReference type="EMBL" id="TFK70842.1"/>
    </source>
</evidence>
<keyword evidence="2" id="KW-1185">Reference proteome</keyword>
<sequence>MTVPTYVSYILIHFLFFFSLSSSSLFRTHDGDDLTPTPSPHDHFLLINEVRFPPAQHTLRRLRGVFFQPTTPSHAATDATML</sequence>
<gene>
    <name evidence="1" type="ORF">BDN72DRAFT_896067</name>
</gene>
<proteinExistence type="predicted"/>
<reference evidence="1 2" key="1">
    <citation type="journal article" date="2019" name="Nat. Ecol. Evol.">
        <title>Megaphylogeny resolves global patterns of mushroom evolution.</title>
        <authorList>
            <person name="Varga T."/>
            <person name="Krizsan K."/>
            <person name="Foldi C."/>
            <person name="Dima B."/>
            <person name="Sanchez-Garcia M."/>
            <person name="Sanchez-Ramirez S."/>
            <person name="Szollosi G.J."/>
            <person name="Szarkandi J.G."/>
            <person name="Papp V."/>
            <person name="Albert L."/>
            <person name="Andreopoulos W."/>
            <person name="Angelini C."/>
            <person name="Antonin V."/>
            <person name="Barry K.W."/>
            <person name="Bougher N.L."/>
            <person name="Buchanan P."/>
            <person name="Buyck B."/>
            <person name="Bense V."/>
            <person name="Catcheside P."/>
            <person name="Chovatia M."/>
            <person name="Cooper J."/>
            <person name="Damon W."/>
            <person name="Desjardin D."/>
            <person name="Finy P."/>
            <person name="Geml J."/>
            <person name="Haridas S."/>
            <person name="Hughes K."/>
            <person name="Justo A."/>
            <person name="Karasinski D."/>
            <person name="Kautmanova I."/>
            <person name="Kiss B."/>
            <person name="Kocsube S."/>
            <person name="Kotiranta H."/>
            <person name="LaButti K.M."/>
            <person name="Lechner B.E."/>
            <person name="Liimatainen K."/>
            <person name="Lipzen A."/>
            <person name="Lukacs Z."/>
            <person name="Mihaltcheva S."/>
            <person name="Morgado L.N."/>
            <person name="Niskanen T."/>
            <person name="Noordeloos M.E."/>
            <person name="Ohm R.A."/>
            <person name="Ortiz-Santana B."/>
            <person name="Ovrebo C."/>
            <person name="Racz N."/>
            <person name="Riley R."/>
            <person name="Savchenko A."/>
            <person name="Shiryaev A."/>
            <person name="Soop K."/>
            <person name="Spirin V."/>
            <person name="Szebenyi C."/>
            <person name="Tomsovsky M."/>
            <person name="Tulloss R.E."/>
            <person name="Uehling J."/>
            <person name="Grigoriev I.V."/>
            <person name="Vagvolgyi C."/>
            <person name="Papp T."/>
            <person name="Martin F.M."/>
            <person name="Miettinen O."/>
            <person name="Hibbett D.S."/>
            <person name="Nagy L.G."/>
        </authorList>
    </citation>
    <scope>NUCLEOTIDE SEQUENCE [LARGE SCALE GENOMIC DNA]</scope>
    <source>
        <strain evidence="1 2">NL-1719</strain>
    </source>
</reference>